<dbReference type="RefSeq" id="WP_103924515.1">
    <property type="nucleotide sequence ID" value="NZ_FNVR01000008.1"/>
</dbReference>
<protein>
    <recommendedName>
        <fullName evidence="4">DUF4199 domain-containing protein</fullName>
    </recommendedName>
</protein>
<proteinExistence type="predicted"/>
<feature type="transmembrane region" description="Helical" evidence="1">
    <location>
        <begin position="147"/>
        <end position="165"/>
    </location>
</feature>
<dbReference type="OrthoDB" id="850943at2"/>
<evidence type="ECO:0000313" key="2">
    <source>
        <dbReference type="EMBL" id="SEF91476.1"/>
    </source>
</evidence>
<dbReference type="EMBL" id="FNVR01000008">
    <property type="protein sequence ID" value="SEF91476.1"/>
    <property type="molecule type" value="Genomic_DNA"/>
</dbReference>
<feature type="transmembrane region" description="Helical" evidence="1">
    <location>
        <begin position="35"/>
        <end position="53"/>
    </location>
</feature>
<name>A0A1H5VWX1_9BACT</name>
<accession>A0A1H5VWX1</accession>
<feature type="transmembrane region" description="Helical" evidence="1">
    <location>
        <begin position="73"/>
        <end position="93"/>
    </location>
</feature>
<reference evidence="3" key="1">
    <citation type="submission" date="2016-10" db="EMBL/GenBank/DDBJ databases">
        <authorList>
            <person name="Varghese N."/>
            <person name="Submissions S."/>
        </authorList>
    </citation>
    <scope>NUCLEOTIDE SEQUENCE [LARGE SCALE GENOMIC DNA]</scope>
    <source>
        <strain evidence="3">DSM 17298</strain>
    </source>
</reference>
<organism evidence="2 3">
    <name type="scientific">Algoriphagus boritolerans DSM 17298 = JCM 18970</name>
    <dbReference type="NCBI Taxonomy" id="1120964"/>
    <lineage>
        <taxon>Bacteria</taxon>
        <taxon>Pseudomonadati</taxon>
        <taxon>Bacteroidota</taxon>
        <taxon>Cytophagia</taxon>
        <taxon>Cytophagales</taxon>
        <taxon>Cyclobacteriaceae</taxon>
        <taxon>Algoriphagus</taxon>
    </lineage>
</organism>
<evidence type="ECO:0000256" key="1">
    <source>
        <dbReference type="SAM" id="Phobius"/>
    </source>
</evidence>
<evidence type="ECO:0000313" key="3">
    <source>
        <dbReference type="Proteomes" id="UP000236736"/>
    </source>
</evidence>
<keyword evidence="3" id="KW-1185">Reference proteome</keyword>
<gene>
    <name evidence="2" type="ORF">SAMN03080598_01841</name>
</gene>
<keyword evidence="1" id="KW-0472">Membrane</keyword>
<evidence type="ECO:0008006" key="4">
    <source>
        <dbReference type="Google" id="ProtNLM"/>
    </source>
</evidence>
<keyword evidence="1" id="KW-0812">Transmembrane</keyword>
<dbReference type="STRING" id="1120964.GCA_001313265_06230"/>
<dbReference type="Pfam" id="PF13858">
    <property type="entry name" value="DUF4199"/>
    <property type="match status" value="1"/>
</dbReference>
<keyword evidence="1" id="KW-1133">Transmembrane helix</keyword>
<dbReference type="InterPro" id="IPR025250">
    <property type="entry name" value="DUF4199"/>
</dbReference>
<feature type="transmembrane region" description="Helical" evidence="1">
    <location>
        <begin position="7"/>
        <end position="29"/>
    </location>
</feature>
<sequence>MNKYLSTAYKFGGLGGVLSVLSFYSLSFLNPDPTNLNLIFGYFLVPVSIYLSIKFYKEYSNSGFLSFAEGMTVGFVTYGIIGILSIVGIWLVLQFSPELFEVIRKQKLDLLIENRQLIIAQVGENSFFATEESMKNLTPWNVAVNDGLWKIIPGMFFSIIISIILRKNPN</sequence>
<dbReference type="Proteomes" id="UP000236736">
    <property type="component" value="Unassembled WGS sequence"/>
</dbReference>
<dbReference type="AlphaFoldDB" id="A0A1H5VWX1"/>